<accession>A0A814WK44</accession>
<dbReference type="InterPro" id="IPR004308">
    <property type="entry name" value="GCS"/>
</dbReference>
<evidence type="ECO:0000256" key="5">
    <source>
        <dbReference type="ARBA" id="ARBA00022840"/>
    </source>
</evidence>
<dbReference type="GO" id="GO:0006750">
    <property type="term" value="P:glutathione biosynthetic process"/>
    <property type="evidence" value="ECO:0007669"/>
    <property type="project" value="UniProtKB-UniRule"/>
</dbReference>
<dbReference type="GO" id="GO:0005524">
    <property type="term" value="F:ATP binding"/>
    <property type="evidence" value="ECO:0007669"/>
    <property type="project" value="UniProtKB-UniRule"/>
</dbReference>
<dbReference type="EC" id="6.3.2.2" evidence="1 6"/>
<organism evidence="7 8">
    <name type="scientific">Rotaria magnacalcarata</name>
    <dbReference type="NCBI Taxonomy" id="392030"/>
    <lineage>
        <taxon>Eukaryota</taxon>
        <taxon>Metazoa</taxon>
        <taxon>Spiralia</taxon>
        <taxon>Gnathifera</taxon>
        <taxon>Rotifera</taxon>
        <taxon>Eurotatoria</taxon>
        <taxon>Bdelloidea</taxon>
        <taxon>Philodinida</taxon>
        <taxon>Philodinidae</taxon>
        <taxon>Rotaria</taxon>
    </lineage>
</organism>
<evidence type="ECO:0000256" key="6">
    <source>
        <dbReference type="RuleBase" id="RU367135"/>
    </source>
</evidence>
<keyword evidence="3 6" id="KW-0317">Glutathione biosynthesis</keyword>
<comment type="similarity">
    <text evidence="6">Belongs to the glutamate--cysteine ligase type 3 family.</text>
</comment>
<proteinExistence type="inferred from homology"/>
<evidence type="ECO:0000313" key="7">
    <source>
        <dbReference type="EMBL" id="CAF1206587.1"/>
    </source>
</evidence>
<dbReference type="UniPathway" id="UPA00142">
    <property type="reaction ID" value="UER00209"/>
</dbReference>
<dbReference type="AlphaFoldDB" id="A0A814WK44"/>
<comment type="pathway">
    <text evidence="6">Sulfur metabolism; glutathione biosynthesis; glutathione from L-cysteine and L-glutamate: step 1/2.</text>
</comment>
<name>A0A814WK44_9BILA</name>
<evidence type="ECO:0000256" key="1">
    <source>
        <dbReference type="ARBA" id="ARBA00012220"/>
    </source>
</evidence>
<evidence type="ECO:0000313" key="8">
    <source>
        <dbReference type="Proteomes" id="UP000663855"/>
    </source>
</evidence>
<evidence type="ECO:0000256" key="4">
    <source>
        <dbReference type="ARBA" id="ARBA00022741"/>
    </source>
</evidence>
<keyword evidence="5 6" id="KW-0067">ATP-binding</keyword>
<dbReference type="EMBL" id="CAJNOV010005347">
    <property type="protein sequence ID" value="CAF1206587.1"/>
    <property type="molecule type" value="Genomic_DNA"/>
</dbReference>
<dbReference type="GO" id="GO:0004357">
    <property type="term" value="F:glutamate-cysteine ligase activity"/>
    <property type="evidence" value="ECO:0007669"/>
    <property type="project" value="UniProtKB-UniRule"/>
</dbReference>
<keyword evidence="2 6" id="KW-0436">Ligase</keyword>
<sequence>MGILSNGRPLNWSEIQSVKTIFKNHALNDLILILNKHKKTHNDAFLWSDEIEYSLIRFNHENKRVQLCSKADEILKRFQQLNNDKTISELSQIIFHVEDCNFVIEGIPSKPYHSHPNNYYYVQSNMILSCNEECDCKMIYAITLNAY</sequence>
<keyword evidence="4 6" id="KW-0547">Nucleotide-binding</keyword>
<dbReference type="Proteomes" id="UP000663855">
    <property type="component" value="Unassembled WGS sequence"/>
</dbReference>
<dbReference type="PANTHER" id="PTHR11164">
    <property type="entry name" value="GLUTAMATE CYSTEINE LIGASE"/>
    <property type="match status" value="1"/>
</dbReference>
<comment type="caution">
    <text evidence="7">The sequence shown here is derived from an EMBL/GenBank/DDBJ whole genome shotgun (WGS) entry which is preliminary data.</text>
</comment>
<dbReference type="Gene3D" id="3.30.590.50">
    <property type="match status" value="1"/>
</dbReference>
<comment type="catalytic activity">
    <reaction evidence="6">
        <text>L-cysteine + L-glutamate + ATP = gamma-L-glutamyl-L-cysteine + ADP + phosphate + H(+)</text>
        <dbReference type="Rhea" id="RHEA:13285"/>
        <dbReference type="ChEBI" id="CHEBI:15378"/>
        <dbReference type="ChEBI" id="CHEBI:29985"/>
        <dbReference type="ChEBI" id="CHEBI:30616"/>
        <dbReference type="ChEBI" id="CHEBI:35235"/>
        <dbReference type="ChEBI" id="CHEBI:43474"/>
        <dbReference type="ChEBI" id="CHEBI:58173"/>
        <dbReference type="ChEBI" id="CHEBI:456216"/>
        <dbReference type="EC" id="6.3.2.2"/>
    </reaction>
</comment>
<reference evidence="7" key="1">
    <citation type="submission" date="2021-02" db="EMBL/GenBank/DDBJ databases">
        <authorList>
            <person name="Nowell W R."/>
        </authorList>
    </citation>
    <scope>NUCLEOTIDE SEQUENCE</scope>
</reference>
<gene>
    <name evidence="7" type="ORF">CJN711_LOCUS12301</name>
</gene>
<evidence type="ECO:0000256" key="3">
    <source>
        <dbReference type="ARBA" id="ARBA00022684"/>
    </source>
</evidence>
<protein>
    <recommendedName>
        <fullName evidence="1 6">Glutamate--cysteine ligase</fullName>
        <ecNumber evidence="1 6">6.3.2.2</ecNumber>
    </recommendedName>
    <alternativeName>
        <fullName evidence="6">Gamma-ECS</fullName>
    </alternativeName>
    <alternativeName>
        <fullName evidence="6">Gamma-glutamylcysteine synthetase</fullName>
    </alternativeName>
</protein>
<evidence type="ECO:0000256" key="2">
    <source>
        <dbReference type="ARBA" id="ARBA00022598"/>
    </source>
</evidence>
<dbReference type="PANTHER" id="PTHR11164:SF0">
    <property type="entry name" value="GLUTAMATE--CYSTEINE LIGASE CATALYTIC SUBUNIT"/>
    <property type="match status" value="1"/>
</dbReference>